<evidence type="ECO:0000313" key="1">
    <source>
        <dbReference type="EMBL" id="GGJ18344.1"/>
    </source>
</evidence>
<keyword evidence="2" id="KW-1185">Reference proteome</keyword>
<comment type="caution">
    <text evidence="1">The sequence shown here is derived from an EMBL/GenBank/DDBJ whole genome shotgun (WGS) entry which is preliminary data.</text>
</comment>
<evidence type="ECO:0008006" key="3">
    <source>
        <dbReference type="Google" id="ProtNLM"/>
    </source>
</evidence>
<accession>A0A917KKT4</accession>
<organism evidence="1 2">
    <name type="scientific">Streptomyces brasiliensis</name>
    <dbReference type="NCBI Taxonomy" id="1954"/>
    <lineage>
        <taxon>Bacteria</taxon>
        <taxon>Bacillati</taxon>
        <taxon>Actinomycetota</taxon>
        <taxon>Actinomycetes</taxon>
        <taxon>Kitasatosporales</taxon>
        <taxon>Streptomycetaceae</taxon>
        <taxon>Streptomyces</taxon>
    </lineage>
</organism>
<proteinExistence type="predicted"/>
<gene>
    <name evidence="1" type="ORF">GCM10010121_031660</name>
</gene>
<reference evidence="1" key="1">
    <citation type="journal article" date="2014" name="Int. J. Syst. Evol. Microbiol.">
        <title>Complete genome sequence of Corynebacterium casei LMG S-19264T (=DSM 44701T), isolated from a smear-ripened cheese.</title>
        <authorList>
            <consortium name="US DOE Joint Genome Institute (JGI-PGF)"/>
            <person name="Walter F."/>
            <person name="Albersmeier A."/>
            <person name="Kalinowski J."/>
            <person name="Ruckert C."/>
        </authorList>
    </citation>
    <scope>NUCLEOTIDE SEQUENCE</scope>
    <source>
        <strain evidence="1">JCM 3086</strain>
    </source>
</reference>
<protein>
    <recommendedName>
        <fullName evidence="3">Excreted virulence factor EspC, type VII ESX diderm</fullName>
    </recommendedName>
</protein>
<reference evidence="1" key="2">
    <citation type="submission" date="2020-09" db="EMBL/GenBank/DDBJ databases">
        <authorList>
            <person name="Sun Q."/>
            <person name="Ohkuma M."/>
        </authorList>
    </citation>
    <scope>NUCLEOTIDE SEQUENCE</scope>
    <source>
        <strain evidence="1">JCM 3086</strain>
    </source>
</reference>
<sequence length="141" mass="15550">MLGGPGEVTRMRLARSCRKRIASFRIHARGRGEREAVADRLAVDDDELKHFMKLLNKSSDSLKGLRKALGEATVTGLGTDDLDSACEDFQEDWKYGTEQIGEQTENLAKIIGQSKDSYNEVDKALEEALRKGKHAKSGAGK</sequence>
<evidence type="ECO:0000313" key="2">
    <source>
        <dbReference type="Proteomes" id="UP000657574"/>
    </source>
</evidence>
<dbReference type="Proteomes" id="UP000657574">
    <property type="component" value="Unassembled WGS sequence"/>
</dbReference>
<name>A0A917KKT4_9ACTN</name>
<dbReference type="EMBL" id="BMQA01000008">
    <property type="protein sequence ID" value="GGJ18344.1"/>
    <property type="molecule type" value="Genomic_DNA"/>
</dbReference>
<dbReference type="AlphaFoldDB" id="A0A917KKT4"/>